<protein>
    <recommendedName>
        <fullName evidence="4">2-dehydropantoate 2-reductase</fullName>
        <ecNumber evidence="4">1.1.1.169</ecNumber>
    </recommendedName>
    <alternativeName>
        <fullName evidence="4">Ketopantoate reductase</fullName>
    </alternativeName>
</protein>
<evidence type="ECO:0000313" key="8">
    <source>
        <dbReference type="Proteomes" id="UP001520654"/>
    </source>
</evidence>
<evidence type="ECO:0000256" key="1">
    <source>
        <dbReference type="ARBA" id="ARBA00007870"/>
    </source>
</evidence>
<comment type="similarity">
    <text evidence="1 4">Belongs to the ketopantoate reductase family.</text>
</comment>
<dbReference type="InterPro" id="IPR008927">
    <property type="entry name" value="6-PGluconate_DH-like_C_sf"/>
</dbReference>
<reference evidence="7 8" key="1">
    <citation type="submission" date="2021-08" db="EMBL/GenBank/DDBJ databases">
        <title>Genomic Architecture of Streptomyces flavotricini NGL1 and Streptomyces erythrochromogenes HMS4 With Differential Plant Beneficial attributes and laccase production capabilities.</title>
        <authorList>
            <person name="Salwan R."/>
            <person name="Kaur R."/>
            <person name="Sharma V."/>
        </authorList>
    </citation>
    <scope>NUCLEOTIDE SEQUENCE [LARGE SCALE GENOMIC DNA]</scope>
    <source>
        <strain evidence="7 8">NGL1</strain>
    </source>
</reference>
<dbReference type="InterPro" id="IPR013328">
    <property type="entry name" value="6PGD_dom2"/>
</dbReference>
<comment type="caution">
    <text evidence="7">The sequence shown here is derived from an EMBL/GenBank/DDBJ whole genome shotgun (WGS) entry which is preliminary data.</text>
</comment>
<dbReference type="SUPFAM" id="SSF51735">
    <property type="entry name" value="NAD(P)-binding Rossmann-fold domains"/>
    <property type="match status" value="1"/>
</dbReference>
<feature type="domain" description="Ketopantoate reductase N-terminal" evidence="5">
    <location>
        <begin position="3"/>
        <end position="146"/>
    </location>
</feature>
<keyword evidence="4" id="KW-0566">Pantothenate biosynthesis</keyword>
<feature type="domain" description="Ketopantoate reductase C-terminal" evidence="6">
    <location>
        <begin position="178"/>
        <end position="298"/>
    </location>
</feature>
<dbReference type="InterPro" id="IPR036291">
    <property type="entry name" value="NAD(P)-bd_dom_sf"/>
</dbReference>
<dbReference type="Pfam" id="PF02558">
    <property type="entry name" value="ApbA"/>
    <property type="match status" value="1"/>
</dbReference>
<evidence type="ECO:0000256" key="2">
    <source>
        <dbReference type="ARBA" id="ARBA00022857"/>
    </source>
</evidence>
<keyword evidence="2 4" id="KW-0521">NADP</keyword>
<dbReference type="EC" id="1.1.1.169" evidence="4"/>
<evidence type="ECO:0000313" key="7">
    <source>
        <dbReference type="EMBL" id="MCC0099838.1"/>
    </source>
</evidence>
<keyword evidence="3 4" id="KW-0560">Oxidoreductase</keyword>
<dbReference type="Pfam" id="PF08546">
    <property type="entry name" value="ApbA_C"/>
    <property type="match status" value="1"/>
</dbReference>
<evidence type="ECO:0000256" key="4">
    <source>
        <dbReference type="RuleBase" id="RU362068"/>
    </source>
</evidence>
<evidence type="ECO:0000256" key="3">
    <source>
        <dbReference type="ARBA" id="ARBA00023002"/>
    </source>
</evidence>
<accession>A0ABS8EG75</accession>
<dbReference type="NCBIfam" id="TIGR00745">
    <property type="entry name" value="apbA_panE"/>
    <property type="match status" value="1"/>
</dbReference>
<evidence type="ECO:0000259" key="5">
    <source>
        <dbReference type="Pfam" id="PF02558"/>
    </source>
</evidence>
<name>A0ABS8EG75_9ACTN</name>
<dbReference type="RefSeq" id="WP_229342872.1">
    <property type="nucleotide sequence ID" value="NZ_JAINUL010000001.1"/>
</dbReference>
<proteinExistence type="inferred from homology"/>
<keyword evidence="8" id="KW-1185">Reference proteome</keyword>
<dbReference type="Proteomes" id="UP001520654">
    <property type="component" value="Unassembled WGS sequence"/>
</dbReference>
<dbReference type="PANTHER" id="PTHR21708">
    <property type="entry name" value="PROBABLE 2-DEHYDROPANTOATE 2-REDUCTASE"/>
    <property type="match status" value="1"/>
</dbReference>
<comment type="pathway">
    <text evidence="4">Cofactor biosynthesis; (R)-pantothenate biosynthesis; (R)-pantoate from 3-methyl-2-oxobutanoate: step 2/2.</text>
</comment>
<gene>
    <name evidence="7" type="ORF">K7B10_34665</name>
</gene>
<comment type="catalytic activity">
    <reaction evidence="4">
        <text>(R)-pantoate + NADP(+) = 2-dehydropantoate + NADPH + H(+)</text>
        <dbReference type="Rhea" id="RHEA:16233"/>
        <dbReference type="ChEBI" id="CHEBI:11561"/>
        <dbReference type="ChEBI" id="CHEBI:15378"/>
        <dbReference type="ChEBI" id="CHEBI:15980"/>
        <dbReference type="ChEBI" id="CHEBI:57783"/>
        <dbReference type="ChEBI" id="CHEBI:58349"/>
        <dbReference type="EC" id="1.1.1.169"/>
    </reaction>
</comment>
<dbReference type="InterPro" id="IPR051402">
    <property type="entry name" value="KPR-Related"/>
</dbReference>
<dbReference type="InterPro" id="IPR003710">
    <property type="entry name" value="ApbA"/>
</dbReference>
<evidence type="ECO:0000259" key="6">
    <source>
        <dbReference type="Pfam" id="PF08546"/>
    </source>
</evidence>
<dbReference type="InterPro" id="IPR013752">
    <property type="entry name" value="KPA_reductase"/>
</dbReference>
<comment type="function">
    <text evidence="4">Catalyzes the NADPH-dependent reduction of ketopantoate into pantoic acid.</text>
</comment>
<sequence length="311" mass="31771">MRILTVGAGAVGGWFGARLARAGQDVTFLVRPERAAALRERGLRVTGLGEDLALTPELVTADALSRPYDLVLLSVKSTALDRAAKDLAPAVGPGTAIVPLLNGMAHIDHLTDRFGGAQVLGGVAKVVTTLNEHGDIVRMAPPSVVITGELDGRPSARVDAVRAALTAAGIDSPGTADVVGSMWHKWVFISTLAAVTCLGRGSVGEVGAVPGGAGLGPSVLAEAAAVAAAAGHPVPDAELAVTARTVTAPGSPLTPSMYRDLVSGRPTEVEHVFGDLIARARALGVPTPLLDLATLQLRVHQRRVLPARNGA</sequence>
<dbReference type="Gene3D" id="1.10.1040.10">
    <property type="entry name" value="N-(1-d-carboxylethyl)-l-norvaline Dehydrogenase, domain 2"/>
    <property type="match status" value="1"/>
</dbReference>
<organism evidence="7 8">
    <name type="scientific">Streptomyces flavotricini</name>
    <dbReference type="NCBI Taxonomy" id="66888"/>
    <lineage>
        <taxon>Bacteria</taxon>
        <taxon>Bacillati</taxon>
        <taxon>Actinomycetota</taxon>
        <taxon>Actinomycetes</taxon>
        <taxon>Kitasatosporales</taxon>
        <taxon>Streptomycetaceae</taxon>
        <taxon>Streptomyces</taxon>
    </lineage>
</organism>
<dbReference type="PANTHER" id="PTHR21708:SF26">
    <property type="entry name" value="2-DEHYDROPANTOATE 2-REDUCTASE"/>
    <property type="match status" value="1"/>
</dbReference>
<dbReference type="InterPro" id="IPR013332">
    <property type="entry name" value="KPR_N"/>
</dbReference>
<dbReference type="Gene3D" id="3.40.50.720">
    <property type="entry name" value="NAD(P)-binding Rossmann-like Domain"/>
    <property type="match status" value="1"/>
</dbReference>
<dbReference type="EMBL" id="JAINUL010000001">
    <property type="protein sequence ID" value="MCC0099838.1"/>
    <property type="molecule type" value="Genomic_DNA"/>
</dbReference>
<dbReference type="SUPFAM" id="SSF48179">
    <property type="entry name" value="6-phosphogluconate dehydrogenase C-terminal domain-like"/>
    <property type="match status" value="1"/>
</dbReference>